<dbReference type="STRING" id="104452.A0A0L7K3N7"/>
<dbReference type="InterPro" id="IPR000668">
    <property type="entry name" value="Peptidase_C1A_C"/>
</dbReference>
<dbReference type="InterPro" id="IPR038765">
    <property type="entry name" value="Papain-like_cys_pep_sf"/>
</dbReference>
<dbReference type="Gene3D" id="3.90.70.10">
    <property type="entry name" value="Cysteine proteinases"/>
    <property type="match status" value="1"/>
</dbReference>
<keyword evidence="3" id="KW-0645">Protease</keyword>
<dbReference type="Proteomes" id="UP000037510">
    <property type="component" value="Unassembled WGS sequence"/>
</dbReference>
<comment type="caution">
    <text evidence="3">The sequence shown here is derived from an EMBL/GenBank/DDBJ whole genome shotgun (WGS) entry which is preliminary data.</text>
</comment>
<dbReference type="EMBL" id="JTDY01011710">
    <property type="protein sequence ID" value="KOB54031.1"/>
    <property type="molecule type" value="Genomic_DNA"/>
</dbReference>
<name>A0A0L7K3N7_OPEBR</name>
<keyword evidence="3" id="KW-0378">Hydrolase</keyword>
<dbReference type="InterPro" id="IPR013128">
    <property type="entry name" value="Peptidase_C1A"/>
</dbReference>
<dbReference type="GO" id="GO:0008234">
    <property type="term" value="F:cysteine-type peptidase activity"/>
    <property type="evidence" value="ECO:0007669"/>
    <property type="project" value="InterPro"/>
</dbReference>
<keyword evidence="4" id="KW-1185">Reference proteome</keyword>
<organism evidence="3 4">
    <name type="scientific">Operophtera brumata</name>
    <name type="common">Winter moth</name>
    <name type="synonym">Phalaena brumata</name>
    <dbReference type="NCBI Taxonomy" id="104452"/>
    <lineage>
        <taxon>Eukaryota</taxon>
        <taxon>Metazoa</taxon>
        <taxon>Ecdysozoa</taxon>
        <taxon>Arthropoda</taxon>
        <taxon>Hexapoda</taxon>
        <taxon>Insecta</taxon>
        <taxon>Pterygota</taxon>
        <taxon>Neoptera</taxon>
        <taxon>Endopterygota</taxon>
        <taxon>Lepidoptera</taxon>
        <taxon>Glossata</taxon>
        <taxon>Ditrysia</taxon>
        <taxon>Geometroidea</taxon>
        <taxon>Geometridae</taxon>
        <taxon>Larentiinae</taxon>
        <taxon>Operophtera</taxon>
    </lineage>
</organism>
<feature type="non-terminal residue" evidence="3">
    <location>
        <position position="73"/>
    </location>
</feature>
<reference evidence="3 4" key="1">
    <citation type="journal article" date="2015" name="Genome Biol. Evol.">
        <title>The genome of winter moth (Operophtera brumata) provides a genomic perspective on sexual dimorphism and phenology.</title>
        <authorList>
            <person name="Derks M.F."/>
            <person name="Smit S."/>
            <person name="Salis L."/>
            <person name="Schijlen E."/>
            <person name="Bossers A."/>
            <person name="Mateman C."/>
            <person name="Pijl A.S."/>
            <person name="de Ridder D."/>
            <person name="Groenen M.A."/>
            <person name="Visser M.E."/>
            <person name="Megens H.J."/>
        </authorList>
    </citation>
    <scope>NUCLEOTIDE SEQUENCE [LARGE SCALE GENOMIC DNA]</scope>
    <source>
        <strain evidence="3">WM2013NL</strain>
        <tissue evidence="3">Head and thorax</tissue>
    </source>
</reference>
<sequence>MSSKRTGALEGQHFRKAGYLVSLSEQNLVDCSSAYGNNGCVGGMMDNAFKYIKDNRGIDMENSYPYEGIDGKC</sequence>
<dbReference type="PANTHER" id="PTHR12411">
    <property type="entry name" value="CYSTEINE PROTEASE FAMILY C1-RELATED"/>
    <property type="match status" value="1"/>
</dbReference>
<gene>
    <name evidence="3" type="ORF">OBRU01_25230</name>
</gene>
<dbReference type="AlphaFoldDB" id="A0A0L7K3N7"/>
<proteinExistence type="inferred from homology"/>
<dbReference type="GO" id="GO:0006508">
    <property type="term" value="P:proteolysis"/>
    <property type="evidence" value="ECO:0007669"/>
    <property type="project" value="UniProtKB-KW"/>
</dbReference>
<dbReference type="SUPFAM" id="SSF54001">
    <property type="entry name" value="Cysteine proteinases"/>
    <property type="match status" value="1"/>
</dbReference>
<protein>
    <submittedName>
        <fullName evidence="3">Cathepsin L-like protease</fullName>
    </submittedName>
</protein>
<feature type="domain" description="Peptidase C1A papain C-terminal" evidence="2">
    <location>
        <begin position="6"/>
        <end position="73"/>
    </location>
</feature>
<evidence type="ECO:0000313" key="3">
    <source>
        <dbReference type="EMBL" id="KOB54031.1"/>
    </source>
</evidence>
<evidence type="ECO:0000259" key="2">
    <source>
        <dbReference type="Pfam" id="PF00112"/>
    </source>
</evidence>
<evidence type="ECO:0000256" key="1">
    <source>
        <dbReference type="ARBA" id="ARBA00008455"/>
    </source>
</evidence>
<comment type="similarity">
    <text evidence="1">Belongs to the peptidase C1 family.</text>
</comment>
<evidence type="ECO:0000313" key="4">
    <source>
        <dbReference type="Proteomes" id="UP000037510"/>
    </source>
</evidence>
<dbReference type="Pfam" id="PF00112">
    <property type="entry name" value="Peptidase_C1"/>
    <property type="match status" value="1"/>
</dbReference>
<accession>A0A0L7K3N7</accession>